<dbReference type="PRINTS" id="PR00420">
    <property type="entry name" value="RNGMNOXGNASE"/>
</dbReference>
<dbReference type="InterPro" id="IPR002938">
    <property type="entry name" value="FAD-bd"/>
</dbReference>
<dbReference type="InterPro" id="IPR050407">
    <property type="entry name" value="Geranylgeranyl_reductase"/>
</dbReference>
<dbReference type="PANTHER" id="PTHR42685">
    <property type="entry name" value="GERANYLGERANYL DIPHOSPHATE REDUCTASE"/>
    <property type="match status" value="1"/>
</dbReference>
<proteinExistence type="predicted"/>
<comment type="caution">
    <text evidence="2">The sequence shown here is derived from an EMBL/GenBank/DDBJ whole genome shotgun (WGS) entry which is preliminary data.</text>
</comment>
<dbReference type="EMBL" id="JAQNDK010000001">
    <property type="protein sequence ID" value="MDC0677999.1"/>
    <property type="molecule type" value="Genomic_DNA"/>
</dbReference>
<protein>
    <submittedName>
        <fullName evidence="2">NAD(P)/FAD-dependent oxidoreductase</fullName>
    </submittedName>
</protein>
<organism evidence="2 3">
    <name type="scientific">Sorangium atrum</name>
    <dbReference type="NCBI Taxonomy" id="2995308"/>
    <lineage>
        <taxon>Bacteria</taxon>
        <taxon>Pseudomonadati</taxon>
        <taxon>Myxococcota</taxon>
        <taxon>Polyangia</taxon>
        <taxon>Polyangiales</taxon>
        <taxon>Polyangiaceae</taxon>
        <taxon>Sorangium</taxon>
    </lineage>
</organism>
<dbReference type="Gene3D" id="3.50.50.60">
    <property type="entry name" value="FAD/NAD(P)-binding domain"/>
    <property type="match status" value="1"/>
</dbReference>
<evidence type="ECO:0000259" key="1">
    <source>
        <dbReference type="Pfam" id="PF01494"/>
    </source>
</evidence>
<evidence type="ECO:0000313" key="2">
    <source>
        <dbReference type="EMBL" id="MDC0677999.1"/>
    </source>
</evidence>
<reference evidence="2 3" key="1">
    <citation type="submission" date="2023-01" db="EMBL/GenBank/DDBJ databases">
        <title>Minimal conservation of predation-associated metabolite biosynthetic gene clusters underscores biosynthetic potential of Myxococcota including descriptions for ten novel species: Archangium lansinium sp. nov., Myxococcus landrumus sp. nov., Nannocystis bai.</title>
        <authorList>
            <person name="Ahearne A."/>
            <person name="Stevens C."/>
            <person name="Dowd S."/>
        </authorList>
    </citation>
    <scope>NUCLEOTIDE SEQUENCE [LARGE SCALE GENOMIC DNA]</scope>
    <source>
        <strain evidence="2 3">WIWO2</strain>
    </source>
</reference>
<dbReference type="PANTHER" id="PTHR42685:SF22">
    <property type="entry name" value="CONDITIONED MEDIUM FACTOR RECEPTOR 1"/>
    <property type="match status" value="1"/>
</dbReference>
<name>A0ABT5BWV7_9BACT</name>
<dbReference type="Pfam" id="PF01494">
    <property type="entry name" value="FAD_binding_3"/>
    <property type="match status" value="1"/>
</dbReference>
<dbReference type="RefSeq" id="WP_272094759.1">
    <property type="nucleotide sequence ID" value="NZ_JAQNDK010000001.1"/>
</dbReference>
<feature type="domain" description="FAD-binding" evidence="1">
    <location>
        <begin position="5"/>
        <end position="166"/>
    </location>
</feature>
<evidence type="ECO:0000313" key="3">
    <source>
        <dbReference type="Proteomes" id="UP001217485"/>
    </source>
</evidence>
<sequence>MAAHEVVIVGGGPAGVSTALFLAHHRPALADRIVVLEKERYPRDKSCAGGLGERADRALSAIGVTIDVPSVVVHGISAAFQAGEVALREGNIGRVVRRVEFDRALALAARARGVRIVEGARVTGATLSERGARVESSAGVFDGRVVVGADGVGSVVRRAMGLPFGRLRAQAVEVDTEPVAGDRARDLLHFEMRDRSFAGYLWDFPTIVDGRELVCRGAYVLHEGALDMARPAPDAERVLRSRLEALGLDPDRYRRKRFAERGLDRRAVIARPAALLVGEAAGIDPMLGEGIAQAIAYGALAGEYLAEKLEARDLGFHDWGRRVERSLLGLDLRFRRRVMRAFYGAPRERVERYLLGEPSFLRFGVRHFAGRAQPARDALRAAATGALVAGRIGIERLVASLPPRARSAGSGDGAHA</sequence>
<dbReference type="InterPro" id="IPR036188">
    <property type="entry name" value="FAD/NAD-bd_sf"/>
</dbReference>
<keyword evidence="3" id="KW-1185">Reference proteome</keyword>
<gene>
    <name evidence="2" type="ORF">POL72_09670</name>
</gene>
<accession>A0ABT5BWV7</accession>
<dbReference type="SUPFAM" id="SSF51905">
    <property type="entry name" value="FAD/NAD(P)-binding domain"/>
    <property type="match status" value="1"/>
</dbReference>
<dbReference type="Proteomes" id="UP001217485">
    <property type="component" value="Unassembled WGS sequence"/>
</dbReference>